<evidence type="ECO:0000313" key="5">
    <source>
        <dbReference type="Proteomes" id="UP000178885"/>
    </source>
</evidence>
<evidence type="ECO:0000256" key="1">
    <source>
        <dbReference type="ARBA" id="ARBA00022603"/>
    </source>
</evidence>
<dbReference type="InterPro" id="IPR029063">
    <property type="entry name" value="SAM-dependent_MTases_sf"/>
</dbReference>
<keyword evidence="2" id="KW-0808">Transferase</keyword>
<name>A0A1F6TMQ4_9PROT</name>
<keyword evidence="1" id="KW-0489">Methyltransferase</keyword>
<gene>
    <name evidence="4" type="ORF">A2151_06310</name>
</gene>
<dbReference type="STRING" id="1817760.A2151_06310"/>
<evidence type="ECO:0008006" key="6">
    <source>
        <dbReference type="Google" id="ProtNLM"/>
    </source>
</evidence>
<feature type="region of interest" description="Disordered" evidence="3">
    <location>
        <begin position="1"/>
        <end position="20"/>
    </location>
</feature>
<dbReference type="Gene3D" id="3.40.50.12710">
    <property type="match status" value="1"/>
</dbReference>
<dbReference type="SUPFAM" id="SSF53335">
    <property type="entry name" value="S-adenosyl-L-methionine-dependent methyltransferases"/>
    <property type="match status" value="1"/>
</dbReference>
<dbReference type="Proteomes" id="UP000178885">
    <property type="component" value="Unassembled WGS sequence"/>
</dbReference>
<dbReference type="Pfam" id="PF02636">
    <property type="entry name" value="Methyltransf_28"/>
    <property type="match status" value="1"/>
</dbReference>
<evidence type="ECO:0000313" key="4">
    <source>
        <dbReference type="EMBL" id="OGI46411.1"/>
    </source>
</evidence>
<dbReference type="InterPro" id="IPR038375">
    <property type="entry name" value="NDUFAF7_sf"/>
</dbReference>
<organism evidence="4 5">
    <name type="scientific">Candidatus Muproteobacteria bacterium RBG_16_65_34</name>
    <dbReference type="NCBI Taxonomy" id="1817760"/>
    <lineage>
        <taxon>Bacteria</taxon>
        <taxon>Pseudomonadati</taxon>
        <taxon>Pseudomonadota</taxon>
        <taxon>Candidatus Muproteobacteria</taxon>
    </lineage>
</organism>
<dbReference type="EMBL" id="MFSU01000083">
    <property type="protein sequence ID" value="OGI46411.1"/>
    <property type="molecule type" value="Genomic_DNA"/>
</dbReference>
<protein>
    <recommendedName>
        <fullName evidence="6">SAM-dependent methyltransferase</fullName>
    </recommendedName>
</protein>
<comment type="caution">
    <text evidence="4">The sequence shown here is derived from an EMBL/GenBank/DDBJ whole genome shotgun (WGS) entry which is preliminary data.</text>
</comment>
<evidence type="ECO:0000256" key="2">
    <source>
        <dbReference type="ARBA" id="ARBA00022679"/>
    </source>
</evidence>
<dbReference type="PANTHER" id="PTHR12049">
    <property type="entry name" value="PROTEIN ARGININE METHYLTRANSFERASE NDUFAF7, MITOCHONDRIAL"/>
    <property type="match status" value="1"/>
</dbReference>
<dbReference type="GO" id="GO:0035243">
    <property type="term" value="F:protein-arginine omega-N symmetric methyltransferase activity"/>
    <property type="evidence" value="ECO:0007669"/>
    <property type="project" value="TreeGrafter"/>
</dbReference>
<reference evidence="4 5" key="1">
    <citation type="journal article" date="2016" name="Nat. Commun.">
        <title>Thousands of microbial genomes shed light on interconnected biogeochemical processes in an aquifer system.</title>
        <authorList>
            <person name="Anantharaman K."/>
            <person name="Brown C.T."/>
            <person name="Hug L.A."/>
            <person name="Sharon I."/>
            <person name="Castelle C.J."/>
            <person name="Probst A.J."/>
            <person name="Thomas B.C."/>
            <person name="Singh A."/>
            <person name="Wilkins M.J."/>
            <person name="Karaoz U."/>
            <person name="Brodie E.L."/>
            <person name="Williams K.H."/>
            <person name="Hubbard S.S."/>
            <person name="Banfield J.F."/>
        </authorList>
    </citation>
    <scope>NUCLEOTIDE SEQUENCE [LARGE SCALE GENOMIC DNA]</scope>
</reference>
<proteinExistence type="predicted"/>
<dbReference type="PANTHER" id="PTHR12049:SF7">
    <property type="entry name" value="PROTEIN ARGININE METHYLTRANSFERASE NDUFAF7, MITOCHONDRIAL"/>
    <property type="match status" value="1"/>
</dbReference>
<dbReference type="InterPro" id="IPR003788">
    <property type="entry name" value="NDUFAF7"/>
</dbReference>
<dbReference type="AlphaFoldDB" id="A0A1F6TMQ4"/>
<accession>A0A1F6TMQ4</accession>
<dbReference type="GO" id="GO:0032259">
    <property type="term" value="P:methylation"/>
    <property type="evidence" value="ECO:0007669"/>
    <property type="project" value="UniProtKB-KW"/>
</dbReference>
<evidence type="ECO:0000256" key="3">
    <source>
        <dbReference type="SAM" id="MobiDB-lite"/>
    </source>
</evidence>
<sequence length="394" mass="43337">MTISSPSRVAPGNLPAPTATERTRSAALADLIRGEIAAASGTMRFARFMELALYAPGLGYYTAVAPQFGEAGDFVTAPELSPLFARCLARQCRELIGRLGRAELFEAGAGSGAMAADLLLELEALESLPERYLILELSGALRARQQDTLRRKAPHLMSRVRWLDEFPPRGFRGVVLANELLDAMPVERFRVTDASVTRLAVAWEQDRFVWRAQPVDAPIRSRIEPLALAPGYTSEINFHAEAWVRSVAERLEQGVMLLIDYGFPRAEFYHPQRTGGTLMCHYRHRAHDDPFTLVGLQDITAHVEFTAIAEAGAEAGLSVLGYTSQAAFLLACGLEEFAAQSDPADTRAHLALTQQIKKLTLPHEMGELFKVIALGRGIETPLLGFTLQDRRGRL</sequence>